<evidence type="ECO:0000256" key="1">
    <source>
        <dbReference type="SAM" id="Phobius"/>
    </source>
</evidence>
<evidence type="ECO:0000313" key="2">
    <source>
        <dbReference type="EMBL" id="CAB4154131.1"/>
    </source>
</evidence>
<keyword evidence="1" id="KW-1133">Transmembrane helix</keyword>
<organism evidence="2">
    <name type="scientific">uncultured Caudovirales phage</name>
    <dbReference type="NCBI Taxonomy" id="2100421"/>
    <lineage>
        <taxon>Viruses</taxon>
        <taxon>Duplodnaviria</taxon>
        <taxon>Heunggongvirae</taxon>
        <taxon>Uroviricota</taxon>
        <taxon>Caudoviricetes</taxon>
        <taxon>Peduoviridae</taxon>
        <taxon>Maltschvirus</taxon>
        <taxon>Maltschvirus maltsch</taxon>
    </lineage>
</organism>
<sequence>MRMTRKWRLVRTAFIIVGVWLVIEIAKNLWWTSEGYCWGDAMKCVGGL</sequence>
<name>A0A6J5N6U9_9CAUD</name>
<proteinExistence type="predicted"/>
<protein>
    <submittedName>
        <fullName evidence="2">Uncharacterized protein</fullName>
    </submittedName>
</protein>
<keyword evidence="1" id="KW-0472">Membrane</keyword>
<feature type="transmembrane region" description="Helical" evidence="1">
    <location>
        <begin position="12"/>
        <end position="31"/>
    </location>
</feature>
<keyword evidence="1" id="KW-0812">Transmembrane</keyword>
<reference evidence="2" key="1">
    <citation type="submission" date="2020-04" db="EMBL/GenBank/DDBJ databases">
        <authorList>
            <person name="Chiriac C."/>
            <person name="Salcher M."/>
            <person name="Ghai R."/>
            <person name="Kavagutti S V."/>
        </authorList>
    </citation>
    <scope>NUCLEOTIDE SEQUENCE</scope>
</reference>
<accession>A0A6J5N6U9</accession>
<dbReference type="EMBL" id="LR796609">
    <property type="protein sequence ID" value="CAB4154131.1"/>
    <property type="molecule type" value="Genomic_DNA"/>
</dbReference>
<gene>
    <name evidence="2" type="ORF">UFOVP637_31</name>
</gene>